<feature type="domain" description="Thymidylate kinase-like" evidence="5">
    <location>
        <begin position="25"/>
        <end position="217"/>
    </location>
</feature>
<evidence type="ECO:0000256" key="4">
    <source>
        <dbReference type="HAMAP-Rule" id="MF_00165"/>
    </source>
</evidence>
<dbReference type="EC" id="2.7.4.9" evidence="1 4"/>
<evidence type="ECO:0000256" key="3">
    <source>
        <dbReference type="ARBA" id="ARBA00029962"/>
    </source>
</evidence>
<dbReference type="InterPro" id="IPR039430">
    <property type="entry name" value="Thymidylate_kin-like_dom"/>
</dbReference>
<evidence type="ECO:0000313" key="6">
    <source>
        <dbReference type="EMBL" id="MCC8404560.1"/>
    </source>
</evidence>
<dbReference type="InterPro" id="IPR027417">
    <property type="entry name" value="P-loop_NTPase"/>
</dbReference>
<keyword evidence="4" id="KW-0418">Kinase</keyword>
<dbReference type="InterPro" id="IPR018094">
    <property type="entry name" value="Thymidylate_kinase"/>
</dbReference>
<gene>
    <name evidence="4" type="primary">tmk</name>
    <name evidence="6" type="ORF">LJ655_22195</name>
</gene>
<evidence type="ECO:0000256" key="1">
    <source>
        <dbReference type="ARBA" id="ARBA00012980"/>
    </source>
</evidence>
<dbReference type="CDD" id="cd01672">
    <property type="entry name" value="TMPK"/>
    <property type="match status" value="1"/>
</dbReference>
<keyword evidence="4" id="KW-0067">ATP-binding</keyword>
<protein>
    <recommendedName>
        <fullName evidence="2 4">Thymidylate kinase</fullName>
        <ecNumber evidence="1 4">2.7.4.9</ecNumber>
    </recommendedName>
    <alternativeName>
        <fullName evidence="3 4">dTMP kinase</fullName>
    </alternativeName>
</protein>
<keyword evidence="4" id="KW-0808">Transferase</keyword>
<keyword evidence="4" id="KW-0545">Nucleotide biosynthesis</keyword>
<name>A0ABS8KIN8_9BURK</name>
<comment type="similarity">
    <text evidence="4">Belongs to the thymidylate kinase family.</text>
</comment>
<evidence type="ECO:0000313" key="7">
    <source>
        <dbReference type="Proteomes" id="UP001430614"/>
    </source>
</evidence>
<comment type="caution">
    <text evidence="6">The sequence shown here is derived from an EMBL/GenBank/DDBJ whole genome shotgun (WGS) entry which is preliminary data.</text>
</comment>
<dbReference type="Proteomes" id="UP001430614">
    <property type="component" value="Unassembled WGS sequence"/>
</dbReference>
<sequence>MSDSVFEALKLKPHDYPGVLVTLCGVDGAGKSSLMERLESACKRAGLNCVTTFTPTGRIRKDAVFRDMVDSHWHTSSSGGGPDGNGRRVDMLGILLSIMGDLVQHMTDTVIPALQRGDVVFCDRYVFTSQAEIGTRSDPAETAPVLQGIAGHLLRPDVAFGLNVSGATSHRRVRARNNENDQPPPMSFLMRQVAAYRAVFEVNGVVALDAERSIDETFRTALSHVVAIERVARRWGYQGEPGTVIADYRLALNG</sequence>
<proteinExistence type="inferred from homology"/>
<organism evidence="6 7">
    <name type="scientific">Paraburkholderia translucens</name>
    <dbReference type="NCBI Taxonomy" id="2886945"/>
    <lineage>
        <taxon>Bacteria</taxon>
        <taxon>Pseudomonadati</taxon>
        <taxon>Pseudomonadota</taxon>
        <taxon>Betaproteobacteria</taxon>
        <taxon>Burkholderiales</taxon>
        <taxon>Burkholderiaceae</taxon>
        <taxon>Paraburkholderia</taxon>
    </lineage>
</organism>
<dbReference type="RefSeq" id="WP_230563379.1">
    <property type="nucleotide sequence ID" value="NZ_JAJITC010000013.1"/>
</dbReference>
<comment type="catalytic activity">
    <reaction evidence="4">
        <text>dTMP + ATP = dTDP + ADP</text>
        <dbReference type="Rhea" id="RHEA:13517"/>
        <dbReference type="ChEBI" id="CHEBI:30616"/>
        <dbReference type="ChEBI" id="CHEBI:58369"/>
        <dbReference type="ChEBI" id="CHEBI:63528"/>
        <dbReference type="ChEBI" id="CHEBI:456216"/>
        <dbReference type="EC" id="2.7.4.9"/>
    </reaction>
</comment>
<evidence type="ECO:0000259" key="5">
    <source>
        <dbReference type="Pfam" id="PF02223"/>
    </source>
</evidence>
<keyword evidence="7" id="KW-1185">Reference proteome</keyword>
<reference evidence="6 7" key="1">
    <citation type="submission" date="2021-11" db="EMBL/GenBank/DDBJ databases">
        <authorList>
            <person name="Oh E.-T."/>
            <person name="Kim S.-B."/>
        </authorList>
    </citation>
    <scope>NUCLEOTIDE SEQUENCE [LARGE SCALE GENOMIC DNA]</scope>
    <source>
        <strain evidence="6 7">MMS20-SJTN17</strain>
    </source>
</reference>
<dbReference type="HAMAP" id="MF_00165">
    <property type="entry name" value="Thymidylate_kinase"/>
    <property type="match status" value="1"/>
</dbReference>
<dbReference type="Pfam" id="PF02223">
    <property type="entry name" value="Thymidylate_kin"/>
    <property type="match status" value="1"/>
</dbReference>
<comment type="function">
    <text evidence="4">Phosphorylation of dTMP to form dTDP in both de novo and salvage pathways of dTTP synthesis.</text>
</comment>
<dbReference type="SUPFAM" id="SSF52540">
    <property type="entry name" value="P-loop containing nucleoside triphosphate hydrolases"/>
    <property type="match status" value="1"/>
</dbReference>
<evidence type="ECO:0000256" key="2">
    <source>
        <dbReference type="ARBA" id="ARBA00017144"/>
    </source>
</evidence>
<keyword evidence="4" id="KW-0547">Nucleotide-binding</keyword>
<accession>A0ABS8KIN8</accession>
<dbReference type="Gene3D" id="3.40.50.300">
    <property type="entry name" value="P-loop containing nucleotide triphosphate hydrolases"/>
    <property type="match status" value="1"/>
</dbReference>
<feature type="binding site" evidence="4">
    <location>
        <begin position="25"/>
        <end position="32"/>
    </location>
    <ligand>
        <name>ATP</name>
        <dbReference type="ChEBI" id="CHEBI:30616"/>
    </ligand>
</feature>
<dbReference type="EMBL" id="JAJITC010000013">
    <property type="protein sequence ID" value="MCC8404560.1"/>
    <property type="molecule type" value="Genomic_DNA"/>
</dbReference>